<feature type="transmembrane region" description="Helical" evidence="1">
    <location>
        <begin position="644"/>
        <end position="661"/>
    </location>
</feature>
<accession>A0A0G1D5W6</accession>
<name>A0A0G1D5W6_9BACT</name>
<sequence>SVLIAMNCDDQYSMDHYRLWGGYLGSPYFPDKKNSLIPSSTRSNRVNFAMVRWAQRDLFNFYGAGSESLYSVQVNDYLAAGQTTKYFEKLLAQYDNKVLNEFTYVNIGLENDYDLGLYKSEIKNVYKSLKANRDKFNFHPISMADFGVWFMGFYPESSPTYFYSAENSRVVPPNLATTPGKVFWYQSPFYRIGFWSDGGRTEIIDFRVYNREIYEDYFATPNQSTSLYHEIPAIIDSVKYPGSAGVLFFAMDSARIVRSKQWDNWQISFELDGKTLTLEPDKIIFTGFTVPEMNSNDLQVNTSKNSTVWEVSPHTPFKNTSRPTWIFWLIVLIVLLLVVKKTKKSGKPRTPQYLALGLVVSLIAGLTLFRNGLLYPYGMGFWGPNGHDAIFHLSIIEKFAANPFSFSHPQIAGENIANYHFLFDFISGVIVKVSGISSLDIYFRIFPIIIGITIIFLLDKLLKTWQYSRPERLLAITLAFLAGSFGFLPKLITGQDFFAGESAFWSNQSVSIFLNPPFALSIAVLLLFLTVIARSDSDAAIQFKTSLLPLSLLGAFLAQTKIYAFILLLGALLFSRKYRLFFGVLFLGILISLPFTVFGGPSPFIFSPLWFPRSLFASFDRFYWPQLVSAWQAYEASGNFFKLTLVNLFALLIFLFGNLGLRFLGLIEMAKSKSSSLSETIARWIVVFGLIAPVLFVQNINPWNTIQFMYYSLFFLAIYSAKFLSRQKIYLLLPLLLLFILTSVGTLKDYIGYFSASRISYTELLALEKLREQPKGVVLSPLFSPLSSRGIYAPKPLYSYISTAYISAISGQPEFLSDTINLDITGFNYIERSRDMQRFYNTVDKKWAVDFLSKSRILYVYETPLKKIKLDPKDIQLTKIFDSGEISIYKFN</sequence>
<feature type="transmembrane region" description="Helical" evidence="1">
    <location>
        <begin position="441"/>
        <end position="461"/>
    </location>
</feature>
<evidence type="ECO:0000313" key="3">
    <source>
        <dbReference type="Proteomes" id="UP000033980"/>
    </source>
</evidence>
<keyword evidence="1" id="KW-0812">Transmembrane</keyword>
<feature type="transmembrane region" description="Helical" evidence="1">
    <location>
        <begin position="706"/>
        <end position="724"/>
    </location>
</feature>
<reference evidence="2 3" key="1">
    <citation type="journal article" date="2015" name="Nature">
        <title>rRNA introns, odd ribosomes, and small enigmatic genomes across a large radiation of phyla.</title>
        <authorList>
            <person name="Brown C.T."/>
            <person name="Hug L.A."/>
            <person name="Thomas B.C."/>
            <person name="Sharon I."/>
            <person name="Castelle C.J."/>
            <person name="Singh A."/>
            <person name="Wilkins M.J."/>
            <person name="Williams K.H."/>
            <person name="Banfield J.F."/>
        </authorList>
    </citation>
    <scope>NUCLEOTIDE SEQUENCE [LARGE SCALE GENOMIC DNA]</scope>
</reference>
<feature type="transmembrane region" description="Helical" evidence="1">
    <location>
        <begin position="473"/>
        <end position="492"/>
    </location>
</feature>
<dbReference type="EMBL" id="LCFK01000022">
    <property type="protein sequence ID" value="KKS93310.1"/>
    <property type="molecule type" value="Genomic_DNA"/>
</dbReference>
<proteinExistence type="predicted"/>
<organism evidence="2 3">
    <name type="scientific">Candidatus Collierbacteria bacterium GW2011_GWC2_43_12</name>
    <dbReference type="NCBI Taxonomy" id="1618390"/>
    <lineage>
        <taxon>Bacteria</taxon>
        <taxon>Candidatus Collieribacteriota</taxon>
    </lineage>
</organism>
<dbReference type="Proteomes" id="UP000033980">
    <property type="component" value="Unassembled WGS sequence"/>
</dbReference>
<protein>
    <submittedName>
        <fullName evidence="2">Uncharacterized protein</fullName>
    </submittedName>
</protein>
<feature type="transmembrane region" description="Helical" evidence="1">
    <location>
        <begin position="681"/>
        <end position="700"/>
    </location>
</feature>
<dbReference type="AlphaFoldDB" id="A0A0G1D5W6"/>
<feature type="transmembrane region" description="Helical" evidence="1">
    <location>
        <begin position="512"/>
        <end position="535"/>
    </location>
</feature>
<feature type="transmembrane region" description="Helical" evidence="1">
    <location>
        <begin position="729"/>
        <end position="747"/>
    </location>
</feature>
<feature type="transmembrane region" description="Helical" evidence="1">
    <location>
        <begin position="323"/>
        <end position="339"/>
    </location>
</feature>
<evidence type="ECO:0000256" key="1">
    <source>
        <dbReference type="SAM" id="Phobius"/>
    </source>
</evidence>
<feature type="transmembrane region" description="Helical" evidence="1">
    <location>
        <begin position="351"/>
        <end position="369"/>
    </location>
</feature>
<comment type="caution">
    <text evidence="2">The sequence shown here is derived from an EMBL/GenBank/DDBJ whole genome shotgun (WGS) entry which is preliminary data.</text>
</comment>
<gene>
    <name evidence="2" type="ORF">UV68_C0022G0008</name>
</gene>
<keyword evidence="1" id="KW-0472">Membrane</keyword>
<feature type="transmembrane region" description="Helical" evidence="1">
    <location>
        <begin position="580"/>
        <end position="598"/>
    </location>
</feature>
<feature type="non-terminal residue" evidence="2">
    <location>
        <position position="1"/>
    </location>
</feature>
<evidence type="ECO:0000313" key="2">
    <source>
        <dbReference type="EMBL" id="KKS93310.1"/>
    </source>
</evidence>
<feature type="transmembrane region" description="Helical" evidence="1">
    <location>
        <begin position="547"/>
        <end position="574"/>
    </location>
</feature>
<keyword evidence="1" id="KW-1133">Transmembrane helix</keyword>